<dbReference type="Gene3D" id="3.40.50.2000">
    <property type="entry name" value="Glycogen Phosphorylase B"/>
    <property type="match status" value="2"/>
</dbReference>
<evidence type="ECO:0000313" key="5">
    <source>
        <dbReference type="Proteomes" id="UP001500751"/>
    </source>
</evidence>
<dbReference type="PANTHER" id="PTHR12526">
    <property type="entry name" value="GLYCOSYLTRANSFERASE"/>
    <property type="match status" value="1"/>
</dbReference>
<evidence type="ECO:0000256" key="1">
    <source>
        <dbReference type="ARBA" id="ARBA00022676"/>
    </source>
</evidence>
<dbReference type="Pfam" id="PF13579">
    <property type="entry name" value="Glyco_trans_4_4"/>
    <property type="match status" value="1"/>
</dbReference>
<evidence type="ECO:0000313" key="4">
    <source>
        <dbReference type="EMBL" id="GAA2056044.1"/>
    </source>
</evidence>
<dbReference type="InterPro" id="IPR028098">
    <property type="entry name" value="Glyco_trans_4-like_N"/>
</dbReference>
<keyword evidence="2" id="KW-0808">Transferase</keyword>
<evidence type="ECO:0000256" key="2">
    <source>
        <dbReference type="ARBA" id="ARBA00022679"/>
    </source>
</evidence>
<dbReference type="SUPFAM" id="SSF53756">
    <property type="entry name" value="UDP-Glycosyltransferase/glycogen phosphorylase"/>
    <property type="match status" value="1"/>
</dbReference>
<reference evidence="5" key="1">
    <citation type="journal article" date="2019" name="Int. J. Syst. Evol. Microbiol.">
        <title>The Global Catalogue of Microorganisms (GCM) 10K type strain sequencing project: providing services to taxonomists for standard genome sequencing and annotation.</title>
        <authorList>
            <consortium name="The Broad Institute Genomics Platform"/>
            <consortium name="The Broad Institute Genome Sequencing Center for Infectious Disease"/>
            <person name="Wu L."/>
            <person name="Ma J."/>
        </authorList>
    </citation>
    <scope>NUCLEOTIDE SEQUENCE [LARGE SCALE GENOMIC DNA]</scope>
    <source>
        <strain evidence="5">JCM 16014</strain>
    </source>
</reference>
<dbReference type="Pfam" id="PF13692">
    <property type="entry name" value="Glyco_trans_1_4"/>
    <property type="match status" value="1"/>
</dbReference>
<feature type="domain" description="Glycosyltransferase subfamily 4-like N-terminal" evidence="3">
    <location>
        <begin position="175"/>
        <end position="290"/>
    </location>
</feature>
<organism evidence="4 5">
    <name type="scientific">Catenulispora yoronensis</name>
    <dbReference type="NCBI Taxonomy" id="450799"/>
    <lineage>
        <taxon>Bacteria</taxon>
        <taxon>Bacillati</taxon>
        <taxon>Actinomycetota</taxon>
        <taxon>Actinomycetes</taxon>
        <taxon>Catenulisporales</taxon>
        <taxon>Catenulisporaceae</taxon>
        <taxon>Catenulispora</taxon>
    </lineage>
</organism>
<dbReference type="CDD" id="cd03801">
    <property type="entry name" value="GT4_PimA-like"/>
    <property type="match status" value="1"/>
</dbReference>
<dbReference type="RefSeq" id="WP_344670588.1">
    <property type="nucleotide sequence ID" value="NZ_BAAAQN010000063.1"/>
</dbReference>
<dbReference type="EMBL" id="BAAAQN010000063">
    <property type="protein sequence ID" value="GAA2056044.1"/>
    <property type="molecule type" value="Genomic_DNA"/>
</dbReference>
<keyword evidence="1" id="KW-0328">Glycosyltransferase</keyword>
<accession>A0ABP5GU65</accession>
<protein>
    <recommendedName>
        <fullName evidence="3">Glycosyltransferase subfamily 4-like N-terminal domain-containing protein</fullName>
    </recommendedName>
</protein>
<gene>
    <name evidence="4" type="ORF">GCM10009839_76290</name>
</gene>
<proteinExistence type="predicted"/>
<sequence length="516" mass="55781">MTTSDQRRPRVVMLVGNFIDGDSRVQKEARSAAEAGWDTYLVGRSRSGKREESELGEVTVLRPAESMAATKYRTYHPRRTGVGGLIAYSTIELGKVKHQRQRIRQSNLAVERELLARKAADGMNPASKLVDEAVLAARALGVKAAGYWIAARKQALDHNYAAVQDSPSTSSEQRKVRRGGEGAVWDAQPRLVDFEDSFGRAADELEPDLIHANDAEMLGVAVRAAARAKAKGRTVKVIYDAHEFFAGDTRDNPTWAPAMAAQEAKYLPLADAVMSPIEGYAASMVEFHGIEKFPGRKPPVLVKNMPALADLASAGDDVPGVRGALGLAADVPLLVHPGSVTNVRGLQTVVEALPELPGVHAALLVGRRDGYVAELVAMAAELGVSDRFHLLDYVPSEELTAYLSSATIGLDTLLHTPMHELTITTKYWSYISARLPMVVSDVKATSELTRELGNGEIYVAGDAASFVAAASKVLADPSAYTGVYTDETLHRYSWEGQAETMLELYREVTGQDPSAL</sequence>
<dbReference type="Proteomes" id="UP001500751">
    <property type="component" value="Unassembled WGS sequence"/>
</dbReference>
<comment type="caution">
    <text evidence="4">The sequence shown here is derived from an EMBL/GenBank/DDBJ whole genome shotgun (WGS) entry which is preliminary data.</text>
</comment>
<keyword evidence="5" id="KW-1185">Reference proteome</keyword>
<name>A0ABP5GU65_9ACTN</name>
<dbReference type="PANTHER" id="PTHR12526:SF600">
    <property type="entry name" value="GLYCOSYL TRANSFERASE GROUP 1"/>
    <property type="match status" value="1"/>
</dbReference>
<evidence type="ECO:0000259" key="3">
    <source>
        <dbReference type="Pfam" id="PF13579"/>
    </source>
</evidence>